<proteinExistence type="inferred from homology"/>
<dbReference type="PANTHER" id="PTHR23342:SF0">
    <property type="entry name" value="N-ACETYLGLUTAMATE SYNTHASE, MITOCHONDRIAL"/>
    <property type="match status" value="1"/>
</dbReference>
<reference evidence="11" key="2">
    <citation type="submission" date="2023-01" db="EMBL/GenBank/DDBJ databases">
        <title>Draft genome sequence of Paraferrimonas sedimenticola strain NBRC 101628.</title>
        <authorList>
            <person name="Sun Q."/>
            <person name="Mori K."/>
        </authorList>
    </citation>
    <scope>NUCLEOTIDE SEQUENCE</scope>
    <source>
        <strain evidence="11">NBRC 101628</strain>
    </source>
</reference>
<feature type="domain" description="Aspartate/glutamate/uridylate kinase" evidence="10">
    <location>
        <begin position="5"/>
        <end position="234"/>
    </location>
</feature>
<evidence type="ECO:0000256" key="9">
    <source>
        <dbReference type="HAMAP-Rule" id="MF_00082"/>
    </source>
</evidence>
<dbReference type="InterPro" id="IPR004662">
    <property type="entry name" value="AcgluKinase_fam"/>
</dbReference>
<sequence>MSTSTWVIKVGGELLSHPEQTQELMQTIAALQAQGVWVVLVHGGGDLAEAQLSANGFVSQKHQGLRVTPAEQMPVVAGALAGTANKILQAAAIKAGLNSLSVSLADANLVTAKIKDPALGLVGEVSPNDASLCNWAKAQGQLLIVSSIAANTQGQLLNVNADQAAAAIAELTQGQLLLLSNVAGVLDGAGELIETLSPTQAQTLIQQAVIRDGMQVKVQAAQALAKQLQQAVVVGSWSQPQQLLNWHSGQAFGTQVLPH</sequence>
<dbReference type="GO" id="GO:0005524">
    <property type="term" value="F:ATP binding"/>
    <property type="evidence" value="ECO:0007669"/>
    <property type="project" value="UniProtKB-UniRule"/>
</dbReference>
<dbReference type="InterPro" id="IPR036393">
    <property type="entry name" value="AceGlu_kinase-like_sf"/>
</dbReference>
<comment type="caution">
    <text evidence="11">The sequence shown here is derived from an EMBL/GenBank/DDBJ whole genome shotgun (WGS) entry which is preliminary data.</text>
</comment>
<feature type="site" description="Transition state stabilizer" evidence="9">
    <location>
        <position position="217"/>
    </location>
</feature>
<comment type="catalytic activity">
    <reaction evidence="8 9">
        <text>N-acetyl-L-glutamate + ATP = N-acetyl-L-glutamyl 5-phosphate + ADP</text>
        <dbReference type="Rhea" id="RHEA:14629"/>
        <dbReference type="ChEBI" id="CHEBI:30616"/>
        <dbReference type="ChEBI" id="CHEBI:44337"/>
        <dbReference type="ChEBI" id="CHEBI:57936"/>
        <dbReference type="ChEBI" id="CHEBI:456216"/>
        <dbReference type="EC" id="2.7.2.8"/>
    </reaction>
</comment>
<evidence type="ECO:0000256" key="2">
    <source>
        <dbReference type="ARBA" id="ARBA00022571"/>
    </source>
</evidence>
<evidence type="ECO:0000259" key="10">
    <source>
        <dbReference type="Pfam" id="PF00696"/>
    </source>
</evidence>
<dbReference type="GO" id="GO:0005737">
    <property type="term" value="C:cytoplasm"/>
    <property type="evidence" value="ECO:0007669"/>
    <property type="project" value="UniProtKB-SubCell"/>
</dbReference>
<dbReference type="InterPro" id="IPR037528">
    <property type="entry name" value="ArgB"/>
</dbReference>
<keyword evidence="9" id="KW-0963">Cytoplasm</keyword>
<dbReference type="Pfam" id="PF00696">
    <property type="entry name" value="AA_kinase"/>
    <property type="match status" value="1"/>
</dbReference>
<accession>A0AA37RWI1</accession>
<keyword evidence="12" id="KW-1185">Reference proteome</keyword>
<feature type="binding site" evidence="9">
    <location>
        <begin position="44"/>
        <end position="45"/>
    </location>
    <ligand>
        <name>substrate</name>
    </ligand>
</feature>
<keyword evidence="4 9" id="KW-0808">Transferase</keyword>
<dbReference type="PANTHER" id="PTHR23342">
    <property type="entry name" value="N-ACETYLGLUTAMATE SYNTHASE"/>
    <property type="match status" value="1"/>
</dbReference>
<comment type="similarity">
    <text evidence="9">Belongs to the acetylglutamate kinase family. ArgB subfamily.</text>
</comment>
<evidence type="ECO:0000256" key="8">
    <source>
        <dbReference type="ARBA" id="ARBA00048141"/>
    </source>
</evidence>
<evidence type="ECO:0000256" key="5">
    <source>
        <dbReference type="ARBA" id="ARBA00022741"/>
    </source>
</evidence>
<protein>
    <recommendedName>
        <fullName evidence="9">Acetylglutamate kinase</fullName>
        <ecNumber evidence="9">2.7.2.8</ecNumber>
    </recommendedName>
    <alternativeName>
        <fullName evidence="9">N-acetyl-L-glutamate 5-phosphotransferase</fullName>
    </alternativeName>
    <alternativeName>
        <fullName evidence="9">NAG kinase</fullName>
        <shortName evidence="9">NAGK</shortName>
    </alternativeName>
</protein>
<dbReference type="EMBL" id="BSNC01000003">
    <property type="protein sequence ID" value="GLP95987.1"/>
    <property type="molecule type" value="Genomic_DNA"/>
</dbReference>
<comment type="pathway">
    <text evidence="1 9">Amino-acid biosynthesis; L-arginine biosynthesis; N(2)-acetyl-L-ornithine from L-glutamate: step 2/4.</text>
</comment>
<dbReference type="Proteomes" id="UP001161422">
    <property type="component" value="Unassembled WGS sequence"/>
</dbReference>
<dbReference type="SUPFAM" id="SSF53633">
    <property type="entry name" value="Carbamate kinase-like"/>
    <property type="match status" value="1"/>
</dbReference>
<comment type="subcellular location">
    <subcellularLocation>
        <location evidence="9">Cytoplasm</location>
    </subcellularLocation>
</comment>
<keyword evidence="6 9" id="KW-0418">Kinase</keyword>
<evidence type="ECO:0000313" key="12">
    <source>
        <dbReference type="Proteomes" id="UP001161422"/>
    </source>
</evidence>
<reference evidence="11" key="1">
    <citation type="journal article" date="2014" name="Int. J. Syst. Evol. Microbiol.">
        <title>Complete genome sequence of Corynebacterium casei LMG S-19264T (=DSM 44701T), isolated from a smear-ripened cheese.</title>
        <authorList>
            <consortium name="US DOE Joint Genome Institute (JGI-PGF)"/>
            <person name="Walter F."/>
            <person name="Albersmeier A."/>
            <person name="Kalinowski J."/>
            <person name="Ruckert C."/>
        </authorList>
    </citation>
    <scope>NUCLEOTIDE SEQUENCE</scope>
    <source>
        <strain evidence="11">NBRC 101628</strain>
    </source>
</reference>
<evidence type="ECO:0000256" key="3">
    <source>
        <dbReference type="ARBA" id="ARBA00022605"/>
    </source>
</evidence>
<name>A0AA37RWI1_9GAMM</name>
<feature type="binding site" evidence="9">
    <location>
        <position position="158"/>
    </location>
    <ligand>
        <name>substrate</name>
    </ligand>
</feature>
<dbReference type="AlphaFoldDB" id="A0AA37RWI1"/>
<dbReference type="HAMAP" id="MF_00082">
    <property type="entry name" value="ArgB"/>
    <property type="match status" value="1"/>
</dbReference>
<dbReference type="EC" id="2.7.2.8" evidence="9"/>
<keyword evidence="7 9" id="KW-0067">ATP-binding</keyword>
<dbReference type="InterPro" id="IPR001048">
    <property type="entry name" value="Asp/Glu/Uridylate_kinase"/>
</dbReference>
<organism evidence="11 12">
    <name type="scientific">Paraferrimonas sedimenticola</name>
    <dbReference type="NCBI Taxonomy" id="375674"/>
    <lineage>
        <taxon>Bacteria</taxon>
        <taxon>Pseudomonadati</taxon>
        <taxon>Pseudomonadota</taxon>
        <taxon>Gammaproteobacteria</taxon>
        <taxon>Alteromonadales</taxon>
        <taxon>Ferrimonadaceae</taxon>
        <taxon>Paraferrimonas</taxon>
    </lineage>
</organism>
<dbReference type="PIRSF" id="PIRSF000728">
    <property type="entry name" value="NAGK"/>
    <property type="match status" value="1"/>
</dbReference>
<gene>
    <name evidence="9 11" type="primary">argB</name>
    <name evidence="11" type="ORF">GCM10007895_12930</name>
</gene>
<feature type="binding site" evidence="9">
    <location>
        <position position="66"/>
    </location>
    <ligand>
        <name>substrate</name>
    </ligand>
</feature>
<comment type="function">
    <text evidence="9">Catalyzes the ATP-dependent phosphorylation of N-acetyl-L-glutamate.</text>
</comment>
<evidence type="ECO:0000256" key="1">
    <source>
        <dbReference type="ARBA" id="ARBA00004828"/>
    </source>
</evidence>
<evidence type="ECO:0000256" key="7">
    <source>
        <dbReference type="ARBA" id="ARBA00022840"/>
    </source>
</evidence>
<keyword evidence="3 9" id="KW-0028">Amino-acid biosynthesis</keyword>
<dbReference type="GO" id="GO:0042450">
    <property type="term" value="P:L-arginine biosynthetic process via ornithine"/>
    <property type="evidence" value="ECO:0007669"/>
    <property type="project" value="UniProtKB-UniRule"/>
</dbReference>
<keyword evidence="2 9" id="KW-0055">Arginine biosynthesis</keyword>
<evidence type="ECO:0000313" key="11">
    <source>
        <dbReference type="EMBL" id="GLP95987.1"/>
    </source>
</evidence>
<dbReference type="RefSeq" id="WP_095506550.1">
    <property type="nucleotide sequence ID" value="NZ_BSNC01000003.1"/>
</dbReference>
<keyword evidence="5 9" id="KW-0547">Nucleotide-binding</keyword>
<evidence type="ECO:0000256" key="4">
    <source>
        <dbReference type="ARBA" id="ARBA00022679"/>
    </source>
</evidence>
<dbReference type="GO" id="GO:0003991">
    <property type="term" value="F:acetylglutamate kinase activity"/>
    <property type="evidence" value="ECO:0007669"/>
    <property type="project" value="UniProtKB-UniRule"/>
</dbReference>
<dbReference type="Gene3D" id="3.40.1160.10">
    <property type="entry name" value="Acetylglutamate kinase-like"/>
    <property type="match status" value="1"/>
</dbReference>
<feature type="site" description="Transition state stabilizer" evidence="9">
    <location>
        <position position="9"/>
    </location>
</feature>
<dbReference type="NCBIfam" id="TIGR00761">
    <property type="entry name" value="argB"/>
    <property type="match status" value="1"/>
</dbReference>
<evidence type="ECO:0000256" key="6">
    <source>
        <dbReference type="ARBA" id="ARBA00022777"/>
    </source>
</evidence>